<keyword evidence="6 9" id="KW-0472">Membrane</keyword>
<comment type="subcellular location">
    <subcellularLocation>
        <location evidence="1">Cell membrane</location>
        <topology evidence="1">Multi-pass membrane protein</topology>
    </subcellularLocation>
</comment>
<keyword evidence="7" id="KW-0675">Receptor</keyword>
<keyword evidence="5" id="KW-0297">G-protein coupled receptor</keyword>
<feature type="transmembrane region" description="Helical" evidence="9">
    <location>
        <begin position="1352"/>
        <end position="1370"/>
    </location>
</feature>
<evidence type="ECO:0000256" key="8">
    <source>
        <dbReference type="ARBA" id="ARBA00023224"/>
    </source>
</evidence>
<feature type="transmembrane region" description="Helical" evidence="9">
    <location>
        <begin position="394"/>
        <end position="415"/>
    </location>
</feature>
<gene>
    <name evidence="11" type="ORF">PLOB_00026547</name>
</gene>
<feature type="transmembrane region" description="Helical" evidence="9">
    <location>
        <begin position="741"/>
        <end position="759"/>
    </location>
</feature>
<feature type="transmembrane region" description="Helical" evidence="9">
    <location>
        <begin position="151"/>
        <end position="172"/>
    </location>
</feature>
<evidence type="ECO:0000256" key="4">
    <source>
        <dbReference type="ARBA" id="ARBA00022989"/>
    </source>
</evidence>
<feature type="domain" description="G-protein coupled receptors family 1 profile" evidence="10">
    <location>
        <begin position="896"/>
        <end position="1104"/>
    </location>
</feature>
<evidence type="ECO:0000313" key="12">
    <source>
        <dbReference type="Proteomes" id="UP001159405"/>
    </source>
</evidence>
<dbReference type="PANTHER" id="PTHR24249:SF372">
    <property type="entry name" value="G-PROTEIN COUPLED RECEPTORS FAMILY 1 PROFILE DOMAIN-CONTAINING PROTEIN"/>
    <property type="match status" value="1"/>
</dbReference>
<feature type="domain" description="G-protein coupled receptors family 1 profile" evidence="10">
    <location>
        <begin position="1164"/>
        <end position="1407"/>
    </location>
</feature>
<feature type="transmembrane region" description="Helical" evidence="9">
    <location>
        <begin position="307"/>
        <end position="335"/>
    </location>
</feature>
<feature type="transmembrane region" description="Helical" evidence="9">
    <location>
        <begin position="24"/>
        <end position="50"/>
    </location>
</feature>
<comment type="caution">
    <text evidence="11">The sequence shown here is derived from an EMBL/GenBank/DDBJ whole genome shotgun (WGS) entry which is preliminary data.</text>
</comment>
<dbReference type="Proteomes" id="UP001159405">
    <property type="component" value="Unassembled WGS sequence"/>
</dbReference>
<feature type="transmembrane region" description="Helical" evidence="9">
    <location>
        <begin position="178"/>
        <end position="198"/>
    </location>
</feature>
<dbReference type="InterPro" id="IPR000276">
    <property type="entry name" value="GPCR_Rhodpsn"/>
</dbReference>
<evidence type="ECO:0000256" key="6">
    <source>
        <dbReference type="ARBA" id="ARBA00023136"/>
    </source>
</evidence>
<feature type="transmembrane region" description="Helical" evidence="9">
    <location>
        <begin position="652"/>
        <end position="676"/>
    </location>
</feature>
<feature type="transmembrane region" description="Helical" evidence="9">
    <location>
        <begin position="347"/>
        <end position="374"/>
    </location>
</feature>
<dbReference type="EMBL" id="CALNXK010000319">
    <property type="protein sequence ID" value="CAH3182298.1"/>
    <property type="molecule type" value="Genomic_DNA"/>
</dbReference>
<feature type="transmembrane region" description="Helical" evidence="9">
    <location>
        <begin position="765"/>
        <end position="784"/>
    </location>
</feature>
<evidence type="ECO:0000256" key="1">
    <source>
        <dbReference type="ARBA" id="ARBA00004651"/>
    </source>
</evidence>
<feature type="transmembrane region" description="Helical" evidence="9">
    <location>
        <begin position="1376"/>
        <end position="1398"/>
    </location>
</feature>
<feature type="transmembrane region" description="Helical" evidence="9">
    <location>
        <begin position="1300"/>
        <end position="1320"/>
    </location>
</feature>
<evidence type="ECO:0000256" key="3">
    <source>
        <dbReference type="ARBA" id="ARBA00022692"/>
    </source>
</evidence>
<dbReference type="PRINTS" id="PR00237">
    <property type="entry name" value="GPCRRHODOPSN"/>
</dbReference>
<proteinExistence type="predicted"/>
<feature type="transmembrane region" description="Helical" evidence="9">
    <location>
        <begin position="1185"/>
        <end position="1214"/>
    </location>
</feature>
<evidence type="ECO:0000256" key="5">
    <source>
        <dbReference type="ARBA" id="ARBA00023040"/>
    </source>
</evidence>
<feature type="transmembrane region" description="Helical" evidence="9">
    <location>
        <begin position="109"/>
        <end position="130"/>
    </location>
</feature>
<feature type="transmembrane region" description="Helical" evidence="9">
    <location>
        <begin position="1234"/>
        <end position="1252"/>
    </location>
</feature>
<accession>A0ABN8RXV9</accession>
<dbReference type="CDD" id="cd00637">
    <property type="entry name" value="7tm_classA_rhodopsin-like"/>
    <property type="match status" value="3"/>
</dbReference>
<feature type="transmembrane region" description="Helical" evidence="9">
    <location>
        <begin position="436"/>
        <end position="457"/>
    </location>
</feature>
<dbReference type="PANTHER" id="PTHR24249">
    <property type="entry name" value="HISTAMINE RECEPTOR-RELATED G-PROTEIN COUPLED RECEPTOR"/>
    <property type="match status" value="1"/>
</dbReference>
<evidence type="ECO:0000256" key="7">
    <source>
        <dbReference type="ARBA" id="ARBA00023170"/>
    </source>
</evidence>
<feature type="transmembrane region" description="Helical" evidence="9">
    <location>
        <begin position="463"/>
        <end position="483"/>
    </location>
</feature>
<feature type="transmembrane region" description="Helical" evidence="9">
    <location>
        <begin position="234"/>
        <end position="256"/>
    </location>
</feature>
<dbReference type="Gene3D" id="1.20.1070.10">
    <property type="entry name" value="Rhodopsin 7-helix transmembrane proteins"/>
    <property type="match status" value="6"/>
</dbReference>
<dbReference type="InterPro" id="IPR050569">
    <property type="entry name" value="TAAR"/>
</dbReference>
<organism evidence="11 12">
    <name type="scientific">Porites lobata</name>
    <dbReference type="NCBI Taxonomy" id="104759"/>
    <lineage>
        <taxon>Eukaryota</taxon>
        <taxon>Metazoa</taxon>
        <taxon>Cnidaria</taxon>
        <taxon>Anthozoa</taxon>
        <taxon>Hexacorallia</taxon>
        <taxon>Scleractinia</taxon>
        <taxon>Fungiina</taxon>
        <taxon>Poritidae</taxon>
        <taxon>Porites</taxon>
    </lineage>
</organism>
<keyword evidence="8" id="KW-0807">Transducer</keyword>
<feature type="transmembrane region" description="Helical" evidence="9">
    <location>
        <begin position="1080"/>
        <end position="1104"/>
    </location>
</feature>
<feature type="transmembrane region" description="Helical" evidence="9">
    <location>
        <begin position="953"/>
        <end position="982"/>
    </location>
</feature>
<feature type="transmembrane region" description="Helical" evidence="9">
    <location>
        <begin position="856"/>
        <end position="875"/>
    </location>
</feature>
<evidence type="ECO:0000256" key="2">
    <source>
        <dbReference type="ARBA" id="ARBA00022475"/>
    </source>
</evidence>
<keyword evidence="4 9" id="KW-1133">Transmembrane helix</keyword>
<keyword evidence="3 9" id="KW-0812">Transmembrane</keyword>
<evidence type="ECO:0000256" key="9">
    <source>
        <dbReference type="SAM" id="Phobius"/>
    </source>
</evidence>
<feature type="transmembrane region" description="Helical" evidence="9">
    <location>
        <begin position="519"/>
        <end position="541"/>
    </location>
</feature>
<reference evidence="11 12" key="1">
    <citation type="submission" date="2022-05" db="EMBL/GenBank/DDBJ databases">
        <authorList>
            <consortium name="Genoscope - CEA"/>
            <person name="William W."/>
        </authorList>
    </citation>
    <scope>NUCLEOTIDE SEQUENCE [LARGE SCALE GENOMIC DNA]</scope>
</reference>
<keyword evidence="12" id="KW-1185">Reference proteome</keyword>
<sequence>MTEQFCTAKLHEFEQFVLQKRDSMLPFCVLHLAFSVVATLGNLLVIRALFNASSIPATVNKLFLSLAFSDLAVGLFPQLMSGVISAVVLKMALSEENTFTSFCPTVLTVYYYLLFLLGAASFLTVTAIAIDRLLAVSLHLRYQELVTSKRVITILVFLWLTSCITAFIYVFLPKGSETVSGVISFAGHILTTVAYVRVYKIAKSHQNQINSQNQLQIAETVEVIRQKKSAYNTLFFYAVYLACYLPYLPSAILYLLKRSNISFFVPKWASIFLLILNSSLNPYIKNGRTVLQSNVGRISTTRPLQRIFLLFSLCFNFAFSLVTSLGNILVIRALFKASSIPANVKNLFLSLAFSDLGVGLVSQLMAGIIFAVILNTASKQDYNLTSLCPTVINLWLYLFFFLCAASLLTLTTIAFDRLLAVSLHLRYQELVTSKRVTIVLIFIWLTSFITALIYIFLPKSNEMVAAVILLVGYFLTTVAYVRIYKVVKYHQNQIYSQNQLQNAQTREALRQRKSAYNALFVYFVFLVCCLPFLPSVMLYLINSSEISFLIAKGASLFVIYLNSSLNPIVYCWRYREIRQIKYMHIVTSKTMAEQTCTLFLDGWIKLVSHRRSFFLGFCVLNFVFSLVATLGNLFVIRALMKNSTIPATVKKLFLSLAFSDLAVGLCSQLMTAIISAVMLKMASSEDDVAFFCPTVLIVLLYFMHLLAVASFLNVIVIAFDRLLAVSLHLRYQELVTPTRVTIVLVSLWLTSCVSAFLYICLLKGFPLAAVISVIGYVLTTLAYVRIYKVVRYHQNQIYGQNQLQNAPTREALRQRKSAYNALFVYFVFLVCCLPFLPSVILYLINTSETSFLIAKSASSFLIYLNSSFNPIVYCWRYREIRQIVKSTMKKILLGLVCTRPLDFLVQIVHHRRSSLFAFCVLNFVFSVVATLENLLVIRALMKASTIPATVKKLFLSLAFSDLAVGLCSQLMTAIISASILKMASSGNNTAFFCPTVLSVNRYFRYLLATASFLDVIVIAFDRLLANQIYSQNQLQNAQTREALRQRKSACNAIFVYLVFLACYLPLFPSAILYMTNTSEISFIVAYYASLFLIFLNSSLNPLVYCWRYREIRLSVKSTVKKLFHMNENFCTRLLHSLVHLVHHRSSFLSFCVLNFVFSVEATLQNLLVIRALMKASTIPATVKKLLLSLAFSDLAVGLCSQLMTAIISASILKMASSGNNTAFFCPTVLGVKNYFIHLLASASFLNVIVIAFDRLLALSLHLRYQELITPKRVNIALVSLWLIRCITAFIFVFLPTSNEIVGAVILMIGYVLTTVAYTRIYKVVKYHQNQIYSQNQLQNAQTREVLRQKKSAYNAIFVYLVFLACYLPFLPSTTLYMTYTSAISFFIAYYSSLFLMFLNSSLNPLVYYWQYREIRQSVKSTVKKLFHMNENVT</sequence>
<feature type="transmembrane region" description="Helical" evidence="9">
    <location>
        <begin position="613"/>
        <end position="640"/>
    </location>
</feature>
<feature type="domain" description="G-protein coupled receptors family 1 profile" evidence="10">
    <location>
        <begin position="326"/>
        <end position="570"/>
    </location>
</feature>
<feature type="transmembrane region" description="Helical" evidence="9">
    <location>
        <begin position="1273"/>
        <end position="1294"/>
    </location>
</feature>
<feature type="domain" description="G-protein coupled receptors family 1 profile" evidence="10">
    <location>
        <begin position="41"/>
        <end position="285"/>
    </location>
</feature>
<dbReference type="InterPro" id="IPR017452">
    <property type="entry name" value="GPCR_Rhodpsn_7TM"/>
</dbReference>
<dbReference type="Pfam" id="PF00001">
    <property type="entry name" value="7tm_1"/>
    <property type="match status" value="6"/>
</dbReference>
<keyword evidence="2" id="KW-1003">Cell membrane</keyword>
<evidence type="ECO:0000259" key="10">
    <source>
        <dbReference type="PROSITE" id="PS50262"/>
    </source>
</evidence>
<dbReference type="SUPFAM" id="SSF81321">
    <property type="entry name" value="Family A G protein-coupled receptor-like"/>
    <property type="match status" value="5"/>
</dbReference>
<protein>
    <recommendedName>
        <fullName evidence="10">G-protein coupled receptors family 1 profile domain-containing protein</fullName>
    </recommendedName>
</protein>
<feature type="transmembrane region" description="Helical" evidence="9">
    <location>
        <begin position="915"/>
        <end position="941"/>
    </location>
</feature>
<evidence type="ECO:0000313" key="11">
    <source>
        <dbReference type="EMBL" id="CAH3182298.1"/>
    </source>
</evidence>
<feature type="transmembrane region" description="Helical" evidence="9">
    <location>
        <begin position="822"/>
        <end position="844"/>
    </location>
</feature>
<dbReference type="PROSITE" id="PS50262">
    <property type="entry name" value="G_PROTEIN_RECEP_F1_2"/>
    <property type="match status" value="5"/>
</dbReference>
<name>A0ABN8RXV9_9CNID</name>
<feature type="domain" description="G-protein coupled receptors family 1 profile" evidence="10">
    <location>
        <begin position="631"/>
        <end position="873"/>
    </location>
</feature>
<feature type="transmembrane region" description="Helical" evidence="9">
    <location>
        <begin position="1053"/>
        <end position="1074"/>
    </location>
</feature>
<feature type="transmembrane region" description="Helical" evidence="9">
    <location>
        <begin position="62"/>
        <end position="89"/>
    </location>
</feature>